<keyword evidence="6 7" id="KW-0975">Bacterial flagellum</keyword>
<dbReference type="PRINTS" id="PR01005">
    <property type="entry name" value="FLGHOOKAP1"/>
</dbReference>
<evidence type="ECO:0000256" key="3">
    <source>
        <dbReference type="ARBA" id="ARBA00009677"/>
    </source>
</evidence>
<evidence type="ECO:0000256" key="6">
    <source>
        <dbReference type="ARBA" id="ARBA00023143"/>
    </source>
</evidence>
<dbReference type="GO" id="GO:0009424">
    <property type="term" value="C:bacterial-type flagellum hook"/>
    <property type="evidence" value="ECO:0007669"/>
    <property type="project" value="UniProtKB-UniRule"/>
</dbReference>
<dbReference type="RefSeq" id="WP_093884105.1">
    <property type="nucleotide sequence ID" value="NZ_FOBS01000021.1"/>
</dbReference>
<evidence type="ECO:0000259" key="9">
    <source>
        <dbReference type="Pfam" id="PF22638"/>
    </source>
</evidence>
<dbReference type="EMBL" id="FOBS01000021">
    <property type="protein sequence ID" value="SEM54600.1"/>
    <property type="molecule type" value="Genomic_DNA"/>
</dbReference>
<dbReference type="SUPFAM" id="SSF64518">
    <property type="entry name" value="Phase 1 flagellin"/>
    <property type="match status" value="1"/>
</dbReference>
<comment type="subcellular location">
    <subcellularLocation>
        <location evidence="1 7">Bacterial flagellum</location>
    </subcellularLocation>
    <subcellularLocation>
        <location evidence="2 7">Secreted</location>
    </subcellularLocation>
</comment>
<dbReference type="InterPro" id="IPR010930">
    <property type="entry name" value="Flg_bb/hook_C_dom"/>
</dbReference>
<dbReference type="Pfam" id="PF22638">
    <property type="entry name" value="FlgK_D1"/>
    <property type="match status" value="1"/>
</dbReference>
<dbReference type="NCBIfam" id="TIGR02492">
    <property type="entry name" value="flgK_ends"/>
    <property type="match status" value="1"/>
</dbReference>
<keyword evidence="10" id="KW-0966">Cell projection</keyword>
<evidence type="ECO:0000256" key="5">
    <source>
        <dbReference type="ARBA" id="ARBA00022525"/>
    </source>
</evidence>
<keyword evidence="10" id="KW-0282">Flagellum</keyword>
<evidence type="ECO:0000259" key="8">
    <source>
        <dbReference type="Pfam" id="PF06429"/>
    </source>
</evidence>
<comment type="similarity">
    <text evidence="3 7">Belongs to the flagella basal body rod proteins family.</text>
</comment>
<feature type="domain" description="Flagellar basal-body/hook protein C-terminal" evidence="8">
    <location>
        <begin position="414"/>
        <end position="453"/>
    </location>
</feature>
<dbReference type="PANTHER" id="PTHR30033:SF1">
    <property type="entry name" value="FLAGELLAR HOOK-ASSOCIATED PROTEIN 1"/>
    <property type="match status" value="1"/>
</dbReference>
<dbReference type="PROSITE" id="PS00588">
    <property type="entry name" value="FLAGELLA_BB_ROD"/>
    <property type="match status" value="1"/>
</dbReference>
<dbReference type="OrthoDB" id="9802553at2"/>
<dbReference type="Proteomes" id="UP000198744">
    <property type="component" value="Unassembled WGS sequence"/>
</dbReference>
<keyword evidence="11" id="KW-1185">Reference proteome</keyword>
<dbReference type="PANTHER" id="PTHR30033">
    <property type="entry name" value="FLAGELLAR HOOK-ASSOCIATED PROTEIN 1"/>
    <property type="match status" value="1"/>
</dbReference>
<dbReference type="InterPro" id="IPR019776">
    <property type="entry name" value="Flagellar_basal_body_rod_CS"/>
</dbReference>
<dbReference type="Pfam" id="PF06429">
    <property type="entry name" value="Flg_bbr_C"/>
    <property type="match status" value="1"/>
</dbReference>
<dbReference type="AlphaFoldDB" id="A0A1H7Z852"/>
<evidence type="ECO:0000256" key="4">
    <source>
        <dbReference type="ARBA" id="ARBA00016244"/>
    </source>
</evidence>
<dbReference type="InterPro" id="IPR053927">
    <property type="entry name" value="FlgK_helical"/>
</dbReference>
<protein>
    <recommendedName>
        <fullName evidence="4 7">Flagellar hook-associated protein 1</fullName>
        <shortName evidence="7">HAP1</shortName>
    </recommendedName>
</protein>
<evidence type="ECO:0000256" key="1">
    <source>
        <dbReference type="ARBA" id="ARBA00004365"/>
    </source>
</evidence>
<evidence type="ECO:0000313" key="10">
    <source>
        <dbReference type="EMBL" id="SEM54600.1"/>
    </source>
</evidence>
<dbReference type="GO" id="GO:0005198">
    <property type="term" value="F:structural molecule activity"/>
    <property type="evidence" value="ECO:0007669"/>
    <property type="project" value="UniProtKB-UniRule"/>
</dbReference>
<evidence type="ECO:0000256" key="7">
    <source>
        <dbReference type="RuleBase" id="RU362065"/>
    </source>
</evidence>
<proteinExistence type="inferred from homology"/>
<dbReference type="GO" id="GO:0044780">
    <property type="term" value="P:bacterial-type flagellum assembly"/>
    <property type="evidence" value="ECO:0007669"/>
    <property type="project" value="InterPro"/>
</dbReference>
<gene>
    <name evidence="7" type="primary">flgK</name>
    <name evidence="10" type="ORF">SAMN04489760_12114</name>
</gene>
<accession>A0A1H7Z852</accession>
<dbReference type="GO" id="GO:0005576">
    <property type="term" value="C:extracellular region"/>
    <property type="evidence" value="ECO:0007669"/>
    <property type="project" value="UniProtKB-SubCell"/>
</dbReference>
<reference evidence="10 11" key="1">
    <citation type="submission" date="2016-10" db="EMBL/GenBank/DDBJ databases">
        <authorList>
            <person name="de Groot N.N."/>
        </authorList>
    </citation>
    <scope>NUCLEOTIDE SEQUENCE [LARGE SCALE GENOMIC DNA]</scope>
    <source>
        <strain evidence="10 11">DSM 8423</strain>
    </source>
</reference>
<evidence type="ECO:0000313" key="11">
    <source>
        <dbReference type="Proteomes" id="UP000198744"/>
    </source>
</evidence>
<name>A0A1H7Z852_9BACT</name>
<dbReference type="InterPro" id="IPR002371">
    <property type="entry name" value="FlgK"/>
</dbReference>
<dbReference type="STRING" id="43775.SAMN04489760_12114"/>
<keyword evidence="10" id="KW-0969">Cilium</keyword>
<organism evidence="10 11">
    <name type="scientific">Syntrophus gentianae</name>
    <dbReference type="NCBI Taxonomy" id="43775"/>
    <lineage>
        <taxon>Bacteria</taxon>
        <taxon>Pseudomonadati</taxon>
        <taxon>Thermodesulfobacteriota</taxon>
        <taxon>Syntrophia</taxon>
        <taxon>Syntrophales</taxon>
        <taxon>Syntrophaceae</taxon>
        <taxon>Syntrophus</taxon>
    </lineage>
</organism>
<evidence type="ECO:0000256" key="2">
    <source>
        <dbReference type="ARBA" id="ARBA00004613"/>
    </source>
</evidence>
<feature type="domain" description="Flagellar hook-associated protein FlgK helical" evidence="9">
    <location>
        <begin position="92"/>
        <end position="323"/>
    </location>
</feature>
<sequence length="457" mass="48124">MNSISGSIYSVLSALNTYSTAIDVTSTNIANAESAGYSRQTAVITEKLAADGSGYGVDVSTIKRAYDSFMTAQLRQANQDLGKSNVEVEMFTAIEQVFTDSGDTGLSSAMSDFWNAWQSVVNDPSSSTARSVLASASDTLADTFNNASSELSGISEKIDDGINETVGEINDLVQQISDTNQKIVAMEADGLNANTARDNLDSLVQELSSLVDINISTNDAGQINIQLANGKPLVAGTTTWTLATEKNTTTGLLDVTWVDSEGNSNVINESISSGALGGYLEVREGLASYQDQLDELAVNIIDQVNTLHQNGYDLYGDAGDAFFSGSGAGDMTFNTAIMDDPGKIAAASTGGGTGDGSNAEAIAELQTSFLVNGTSTFSDYYNALVSDVGAKVQSAETNNESVSNAQMFYTNQCLSVSGVSVDEEMAKLVLYQNAYDAAAKLMTVFDEMMQTLIATMD</sequence>
<keyword evidence="5 7" id="KW-0964">Secreted</keyword>